<gene>
    <name evidence="1" type="ORF">GCM10007111_11580</name>
</gene>
<dbReference type="EMBL" id="BMPN01000002">
    <property type="protein sequence ID" value="GGJ51025.1"/>
    <property type="molecule type" value="Genomic_DNA"/>
</dbReference>
<dbReference type="Proteomes" id="UP000634435">
    <property type="component" value="Unassembled WGS sequence"/>
</dbReference>
<evidence type="ECO:0008006" key="3">
    <source>
        <dbReference type="Google" id="ProtNLM"/>
    </source>
</evidence>
<proteinExistence type="predicted"/>
<dbReference type="RefSeq" id="WP_188942426.1">
    <property type="nucleotide sequence ID" value="NZ_BMPN01000002.1"/>
</dbReference>
<protein>
    <recommendedName>
        <fullName evidence="3">Phage gp6-like head-tail connector protein</fullName>
    </recommendedName>
</protein>
<keyword evidence="2" id="KW-1185">Reference proteome</keyword>
<evidence type="ECO:0000313" key="2">
    <source>
        <dbReference type="Proteomes" id="UP000634435"/>
    </source>
</evidence>
<organism evidence="1 2">
    <name type="scientific">Virgibacillus kapii</name>
    <dbReference type="NCBI Taxonomy" id="1638645"/>
    <lineage>
        <taxon>Bacteria</taxon>
        <taxon>Bacillati</taxon>
        <taxon>Bacillota</taxon>
        <taxon>Bacilli</taxon>
        <taxon>Bacillales</taxon>
        <taxon>Bacillaceae</taxon>
        <taxon>Virgibacillus</taxon>
    </lineage>
</organism>
<evidence type="ECO:0000313" key="1">
    <source>
        <dbReference type="EMBL" id="GGJ51025.1"/>
    </source>
</evidence>
<reference evidence="2" key="1">
    <citation type="journal article" date="2019" name="Int. J. Syst. Evol. Microbiol.">
        <title>The Global Catalogue of Microorganisms (GCM) 10K type strain sequencing project: providing services to taxonomists for standard genome sequencing and annotation.</title>
        <authorList>
            <consortium name="The Broad Institute Genomics Platform"/>
            <consortium name="The Broad Institute Genome Sequencing Center for Infectious Disease"/>
            <person name="Wu L."/>
            <person name="Ma J."/>
        </authorList>
    </citation>
    <scope>NUCLEOTIDE SEQUENCE [LARGE SCALE GENOMIC DNA]</scope>
    <source>
        <strain evidence="2">JCM 30071</strain>
    </source>
</reference>
<comment type="caution">
    <text evidence="1">The sequence shown here is derived from an EMBL/GenBank/DDBJ whole genome shotgun (WGS) entry which is preliminary data.</text>
</comment>
<accession>A0ABQ2DA94</accession>
<name>A0ABQ2DA94_9BACI</name>
<sequence length="100" mass="11486">MESASLTKELKGYLQITWDDEDQEIENIIKGGKAYLNSIAGTTIDYDKDLISRQLLMDYGRYVYNQSLEFFEVNFKRELLKLSIREGVKAHAAKKAETSS</sequence>